<feature type="domain" description="SHOCT" evidence="2">
    <location>
        <begin position="86"/>
        <end position="112"/>
    </location>
</feature>
<reference evidence="3 4" key="1">
    <citation type="submission" date="2016-02" db="EMBL/GenBank/DDBJ databases">
        <title>Genome sequence of Halalkalicoccus paucihalophilus DSM 24557.</title>
        <authorList>
            <person name="Poehlein A."/>
            <person name="Daniel R."/>
        </authorList>
    </citation>
    <scope>NUCLEOTIDE SEQUENCE [LARGE SCALE GENOMIC DNA]</scope>
    <source>
        <strain evidence="3 4">DSM 24557</strain>
    </source>
</reference>
<keyword evidence="1" id="KW-1133">Transmembrane helix</keyword>
<evidence type="ECO:0000313" key="4">
    <source>
        <dbReference type="Proteomes" id="UP000075321"/>
    </source>
</evidence>
<comment type="caution">
    <text evidence="3">The sequence shown here is derived from an EMBL/GenBank/DDBJ whole genome shotgun (WGS) entry which is preliminary data.</text>
</comment>
<evidence type="ECO:0000313" key="3">
    <source>
        <dbReference type="EMBL" id="KYH23768.1"/>
    </source>
</evidence>
<feature type="transmembrane region" description="Helical" evidence="1">
    <location>
        <begin position="50"/>
        <end position="73"/>
    </location>
</feature>
<evidence type="ECO:0000256" key="1">
    <source>
        <dbReference type="SAM" id="Phobius"/>
    </source>
</evidence>
<dbReference type="EMBL" id="LTAZ01000017">
    <property type="protein sequence ID" value="KYH23768.1"/>
    <property type="molecule type" value="Genomic_DNA"/>
</dbReference>
<dbReference type="Pfam" id="PF09851">
    <property type="entry name" value="SHOCT"/>
    <property type="match status" value="1"/>
</dbReference>
<dbReference type="AlphaFoldDB" id="A0A151A7T8"/>
<protein>
    <recommendedName>
        <fullName evidence="2">SHOCT domain-containing protein</fullName>
    </recommendedName>
</protein>
<dbReference type="InterPro" id="IPR018649">
    <property type="entry name" value="SHOCT"/>
</dbReference>
<dbReference type="PATRIC" id="fig|1008153.3.peg.4107"/>
<feature type="transmembrane region" description="Helical" evidence="1">
    <location>
        <begin position="7"/>
        <end position="30"/>
    </location>
</feature>
<keyword evidence="1" id="KW-0472">Membrane</keyword>
<dbReference type="OrthoDB" id="53394at2157"/>
<organism evidence="3 4">
    <name type="scientific">Halalkalicoccus paucihalophilus</name>
    <dbReference type="NCBI Taxonomy" id="1008153"/>
    <lineage>
        <taxon>Archaea</taxon>
        <taxon>Methanobacteriati</taxon>
        <taxon>Methanobacteriota</taxon>
        <taxon>Stenosarchaea group</taxon>
        <taxon>Halobacteria</taxon>
        <taxon>Halobacteriales</taxon>
        <taxon>Halococcaceae</taxon>
        <taxon>Halalkalicoccus</taxon>
    </lineage>
</organism>
<keyword evidence="4" id="KW-1185">Reference proteome</keyword>
<keyword evidence="1" id="KW-0812">Transmembrane</keyword>
<proteinExistence type="predicted"/>
<dbReference type="Proteomes" id="UP000075321">
    <property type="component" value="Unassembled WGS sequence"/>
</dbReference>
<evidence type="ECO:0000259" key="2">
    <source>
        <dbReference type="Pfam" id="PF09851"/>
    </source>
</evidence>
<accession>A0A151A7T8</accession>
<sequence length="118" mass="13265">MGTTDTLFRTLLIIIVAVLLVPLVMMMLFIPLMGMAGWGHMGLWTDTGGMGWIGVLMWLGFLVLILGGGYLTYKAVVRTTEQAPDAALEELRIAYARGDLSDEEFDQRRERLTRRKTE</sequence>
<dbReference type="RefSeq" id="WP_066385462.1">
    <property type="nucleotide sequence ID" value="NZ_LTAZ01000017.1"/>
</dbReference>
<gene>
    <name evidence="3" type="ORF">HAPAU_38470</name>
</gene>
<name>A0A151A7T8_9EURY</name>